<dbReference type="EMBL" id="JAFBCY010000001">
    <property type="protein sequence ID" value="MBM7850830.1"/>
    <property type="molecule type" value="Genomic_DNA"/>
</dbReference>
<evidence type="ECO:0000313" key="3">
    <source>
        <dbReference type="EMBL" id="MBM7850830.1"/>
    </source>
</evidence>
<dbReference type="RefSeq" id="WP_204949203.1">
    <property type="nucleotide sequence ID" value="NZ_BSFF01000002.1"/>
</dbReference>
<reference evidence="2" key="3">
    <citation type="submission" date="2023-01" db="EMBL/GenBank/DDBJ databases">
        <authorList>
            <person name="Sun Q."/>
            <person name="Evtushenko L."/>
        </authorList>
    </citation>
    <scope>NUCLEOTIDE SEQUENCE</scope>
    <source>
        <strain evidence="2">VKM B-1606</strain>
    </source>
</reference>
<proteinExistence type="predicted"/>
<keyword evidence="4" id="KW-1185">Reference proteome</keyword>
<evidence type="ECO:0000313" key="4">
    <source>
        <dbReference type="Proteomes" id="UP000758856"/>
    </source>
</evidence>
<feature type="transmembrane region" description="Helical" evidence="1">
    <location>
        <begin position="210"/>
        <end position="230"/>
    </location>
</feature>
<dbReference type="EMBL" id="BSFF01000002">
    <property type="protein sequence ID" value="GLK56124.1"/>
    <property type="molecule type" value="Genomic_DNA"/>
</dbReference>
<feature type="transmembrane region" description="Helical" evidence="1">
    <location>
        <begin position="144"/>
        <end position="172"/>
    </location>
</feature>
<accession>A0A9W6IVL3</accession>
<sequence length="518" mass="56032">MGAFSEKLRGSVVGVVGVCVFVGFAVVLGVAAFWGLGSNTPLIFPICASLFLAVVTPMTVIAVRHQVRLSRIKLIDIFAKTFGLSTRPLLPLDGAAAPDLTDPKTNVSFEFVKGKYYVDLDLKGGEEPKLEDLPRFPMMLHADWMLLLCALPFMGFSAFGVFILFAPAAAILTPGGSINAWLWPSMLALGGLPSATIANAAGAAAQHLNVLTVASVAFAGAYFYCLRLLLRAVASFDLSPVTFLRAFAHMVMATTLAVVIYRVFPSAEGVTATAREFYQALSGGTVDAATAVPDAAGGVKSFWLILSFALGFVPEAAIQYALQKAGFRFKARYDEVETHARTIPVTILDGVDSPTAFRLEESNVFEVQNLATLNPIMLHIESPFGIYQTIDWVAQAQLCTVVGPERFLHLKMLNIRTIFDLERATLSEFGVDELKNAVGVILAEDCARDQACRKAFGLPSPAASTAWPANAVAHHVRIMVDDLHVHRLRQIWLLIARQLGEEHDHLKDTAPPPPRAPT</sequence>
<organism evidence="2 5">
    <name type="scientific">Methylopila capsulata</name>
    <dbReference type="NCBI Taxonomy" id="61654"/>
    <lineage>
        <taxon>Bacteria</taxon>
        <taxon>Pseudomonadati</taxon>
        <taxon>Pseudomonadota</taxon>
        <taxon>Alphaproteobacteria</taxon>
        <taxon>Hyphomicrobiales</taxon>
        <taxon>Methylopilaceae</taxon>
        <taxon>Methylopila</taxon>
    </lineage>
</organism>
<gene>
    <name evidence="2" type="ORF">GCM10008170_21430</name>
    <name evidence="3" type="ORF">JOD31_001042</name>
</gene>
<comment type="caution">
    <text evidence="2">The sequence shown here is derived from an EMBL/GenBank/DDBJ whole genome shotgun (WGS) entry which is preliminary data.</text>
</comment>
<feature type="transmembrane region" description="Helical" evidence="1">
    <location>
        <begin position="242"/>
        <end position="264"/>
    </location>
</feature>
<feature type="transmembrane region" description="Helical" evidence="1">
    <location>
        <begin position="302"/>
        <end position="322"/>
    </location>
</feature>
<keyword evidence="1" id="KW-0472">Membrane</keyword>
<reference evidence="2" key="1">
    <citation type="journal article" date="2014" name="Int. J. Syst. Evol. Microbiol.">
        <title>Complete genome sequence of Corynebacterium casei LMG S-19264T (=DSM 44701T), isolated from a smear-ripened cheese.</title>
        <authorList>
            <consortium name="US DOE Joint Genome Institute (JGI-PGF)"/>
            <person name="Walter F."/>
            <person name="Albersmeier A."/>
            <person name="Kalinowski J."/>
            <person name="Ruckert C."/>
        </authorList>
    </citation>
    <scope>NUCLEOTIDE SEQUENCE</scope>
    <source>
        <strain evidence="2">VKM B-1606</strain>
    </source>
</reference>
<dbReference type="Proteomes" id="UP001143400">
    <property type="component" value="Unassembled WGS sequence"/>
</dbReference>
<reference evidence="3 4" key="2">
    <citation type="submission" date="2021-01" db="EMBL/GenBank/DDBJ databases">
        <title>Genomic Encyclopedia of Type Strains, Phase IV (KMG-IV): sequencing the most valuable type-strain genomes for metagenomic binning, comparative biology and taxonomic classification.</title>
        <authorList>
            <person name="Goeker M."/>
        </authorList>
    </citation>
    <scope>NUCLEOTIDE SEQUENCE [LARGE SCALE GENOMIC DNA]</scope>
    <source>
        <strain evidence="3 4">DSM 6130</strain>
    </source>
</reference>
<keyword evidence="1" id="KW-0812">Transmembrane</keyword>
<evidence type="ECO:0000313" key="2">
    <source>
        <dbReference type="EMBL" id="GLK56124.1"/>
    </source>
</evidence>
<name>A0A9W6IVL3_9HYPH</name>
<protein>
    <recommendedName>
        <fullName evidence="6">Transmembrane protein</fullName>
    </recommendedName>
</protein>
<keyword evidence="1" id="KW-1133">Transmembrane helix</keyword>
<evidence type="ECO:0000313" key="5">
    <source>
        <dbReference type="Proteomes" id="UP001143400"/>
    </source>
</evidence>
<dbReference type="AlphaFoldDB" id="A0A9W6IVL3"/>
<evidence type="ECO:0000256" key="1">
    <source>
        <dbReference type="SAM" id="Phobius"/>
    </source>
</evidence>
<dbReference type="Proteomes" id="UP000758856">
    <property type="component" value="Unassembled WGS sequence"/>
</dbReference>
<feature type="transmembrane region" description="Helical" evidence="1">
    <location>
        <begin position="12"/>
        <end position="36"/>
    </location>
</feature>
<feature type="transmembrane region" description="Helical" evidence="1">
    <location>
        <begin position="42"/>
        <end position="63"/>
    </location>
</feature>
<evidence type="ECO:0008006" key="6">
    <source>
        <dbReference type="Google" id="ProtNLM"/>
    </source>
</evidence>